<sequence>MVMGPENLDQIQQDVSERKAKEKLNGLKQRGLLSDMLMTLGAAGLFIIVAIIFGVIIYTIRY</sequence>
<protein>
    <submittedName>
        <fullName evidence="2">Uncharacterized protein</fullName>
    </submittedName>
</protein>
<dbReference type="EMBL" id="LWMH01000001">
    <property type="protein sequence ID" value="KZS44753.1"/>
    <property type="molecule type" value="Genomic_DNA"/>
</dbReference>
<accession>A0A163G630</accession>
<reference evidence="2" key="1">
    <citation type="journal article" date="2016" name="Genome Announc.">
        <title>Draft genomes of two strains of Paenibacillus glucanolyticus with capability to degrade lignocellulose.</title>
        <authorList>
            <person name="Mathews S.L."/>
            <person name="Pawlak J."/>
            <person name="Grunden A.M."/>
        </authorList>
    </citation>
    <scope>NUCLEOTIDE SEQUENCE [LARGE SCALE GENOMIC DNA]</scope>
    <source>
        <strain evidence="2">SLM1</strain>
    </source>
</reference>
<gene>
    <name evidence="2" type="ORF">AWU65_01820</name>
</gene>
<dbReference type="AlphaFoldDB" id="A0A163G630"/>
<name>A0A163G630_9BACL</name>
<organism evidence="2 3">
    <name type="scientific">Paenibacillus glucanolyticus</name>
    <dbReference type="NCBI Taxonomy" id="59843"/>
    <lineage>
        <taxon>Bacteria</taxon>
        <taxon>Bacillati</taxon>
        <taxon>Bacillota</taxon>
        <taxon>Bacilli</taxon>
        <taxon>Bacillales</taxon>
        <taxon>Paenibacillaceae</taxon>
        <taxon>Paenibacillus</taxon>
    </lineage>
</organism>
<evidence type="ECO:0000313" key="2">
    <source>
        <dbReference type="EMBL" id="KZS44753.1"/>
    </source>
</evidence>
<proteinExistence type="predicted"/>
<evidence type="ECO:0000313" key="3">
    <source>
        <dbReference type="Proteomes" id="UP000076796"/>
    </source>
</evidence>
<keyword evidence="1" id="KW-0812">Transmembrane</keyword>
<evidence type="ECO:0000256" key="1">
    <source>
        <dbReference type="SAM" id="Phobius"/>
    </source>
</evidence>
<dbReference type="RefSeq" id="WP_063477337.1">
    <property type="nucleotide sequence ID" value="NZ_CBCSBX010000025.1"/>
</dbReference>
<dbReference type="OrthoDB" id="2665269at2"/>
<dbReference type="Proteomes" id="UP000076796">
    <property type="component" value="Unassembled WGS sequence"/>
</dbReference>
<comment type="caution">
    <text evidence="2">The sequence shown here is derived from an EMBL/GenBank/DDBJ whole genome shotgun (WGS) entry which is preliminary data.</text>
</comment>
<keyword evidence="3" id="KW-1185">Reference proteome</keyword>
<keyword evidence="1" id="KW-1133">Transmembrane helix</keyword>
<feature type="transmembrane region" description="Helical" evidence="1">
    <location>
        <begin position="36"/>
        <end position="60"/>
    </location>
</feature>
<keyword evidence="1" id="KW-0472">Membrane</keyword>